<accession>A0ABQ9IGQ5</accession>
<dbReference type="PANTHER" id="PTHR46599">
    <property type="entry name" value="PIGGYBAC TRANSPOSABLE ELEMENT-DERIVED PROTEIN 4"/>
    <property type="match status" value="1"/>
</dbReference>
<name>A0ABQ9IGQ5_9NEOP</name>
<feature type="domain" description="PiggyBac transposable element-derived protein" evidence="1">
    <location>
        <begin position="44"/>
        <end position="168"/>
    </location>
</feature>
<dbReference type="PANTHER" id="PTHR46599:SF6">
    <property type="entry name" value="DUAL SPECIFICITY PHOSPHATASE 26"/>
    <property type="match status" value="1"/>
</dbReference>
<organism evidence="2 3">
    <name type="scientific">Dryococelus australis</name>
    <dbReference type="NCBI Taxonomy" id="614101"/>
    <lineage>
        <taxon>Eukaryota</taxon>
        <taxon>Metazoa</taxon>
        <taxon>Ecdysozoa</taxon>
        <taxon>Arthropoda</taxon>
        <taxon>Hexapoda</taxon>
        <taxon>Insecta</taxon>
        <taxon>Pterygota</taxon>
        <taxon>Neoptera</taxon>
        <taxon>Polyneoptera</taxon>
        <taxon>Phasmatodea</taxon>
        <taxon>Verophasmatodea</taxon>
        <taxon>Anareolatae</taxon>
        <taxon>Phasmatidae</taxon>
        <taxon>Eurycanthinae</taxon>
        <taxon>Dryococelus</taxon>
    </lineage>
</organism>
<dbReference type="InterPro" id="IPR029526">
    <property type="entry name" value="PGBD"/>
</dbReference>
<keyword evidence="3" id="KW-1185">Reference proteome</keyword>
<evidence type="ECO:0000313" key="2">
    <source>
        <dbReference type="EMBL" id="KAJ8895865.1"/>
    </source>
</evidence>
<dbReference type="EMBL" id="JARBHB010000001">
    <property type="protein sequence ID" value="KAJ8895865.1"/>
    <property type="molecule type" value="Genomic_DNA"/>
</dbReference>
<reference evidence="2 3" key="1">
    <citation type="submission" date="2023-02" db="EMBL/GenBank/DDBJ databases">
        <title>LHISI_Scaffold_Assembly.</title>
        <authorList>
            <person name="Stuart O.P."/>
            <person name="Cleave R."/>
            <person name="Magrath M.J.L."/>
            <person name="Mikheyev A.S."/>
        </authorList>
    </citation>
    <scope>NUCLEOTIDE SEQUENCE [LARGE SCALE GENOMIC DNA]</scope>
    <source>
        <strain evidence="2">Daus_M_001</strain>
        <tissue evidence="2">Leg muscle</tissue>
    </source>
</reference>
<dbReference type="Proteomes" id="UP001159363">
    <property type="component" value="Chromosome 1"/>
</dbReference>
<dbReference type="Pfam" id="PF13843">
    <property type="entry name" value="DDE_Tnp_1_7"/>
    <property type="match status" value="1"/>
</dbReference>
<evidence type="ECO:0000313" key="3">
    <source>
        <dbReference type="Proteomes" id="UP001159363"/>
    </source>
</evidence>
<protein>
    <recommendedName>
        <fullName evidence="1">PiggyBac transposable element-derived protein domain-containing protein</fullName>
    </recommendedName>
</protein>
<proteinExistence type="predicted"/>
<comment type="caution">
    <text evidence="2">The sequence shown here is derived from an EMBL/GenBank/DDBJ whole genome shotgun (WGS) entry which is preliminary data.</text>
</comment>
<evidence type="ECO:0000259" key="1">
    <source>
        <dbReference type="Pfam" id="PF13843"/>
    </source>
</evidence>
<gene>
    <name evidence="2" type="ORF">PR048_001205</name>
</gene>
<sequence length="243" mass="28267">MTIDETLIPFHGRVGFLIYNRKKPAKYGIKVMGHADAHNSYLFNAYMKNKITIVGTMKKNKPQIPKEFLPNKQRAVPSSLYGFTENYTLLSYAPKKNRAFAILFSMQHTPFTDVSNGKPEIISFCNHTKCGIDTLDQKVRNYYANHRTKRWPVAIFYHSVSMAYSNSYILYGMYQDVTEMNRYDFFKCVALSWSYNYLKQWLTIPNLLDDLRKIILDVTEEVAKVSGQENQQRRPENQPSSLA</sequence>